<proteinExistence type="predicted"/>
<evidence type="ECO:0000313" key="2">
    <source>
        <dbReference type="EMBL" id="KAJ8877969.1"/>
    </source>
</evidence>
<sequence>MRAIGVSMEQRRNERAGGNWRAPRKPADQRHRPARFPNEEVGEWPGRGLNRVRFRREMSRLTALPCGPPFFSLSRESLYTSTQRSPENHETKRVAGVVQIAQRSECRRSTALRTGLYLRAAAASVNGLAVRRGLAISRLVLGVKQACTPQGLSGMASLRGVQDNMLSTGGIHCSKRPSDTYSRHLINMLYPEYSYSLVHTFILFASLFPIQGADSIRLTDAGSANCSGCLRKYVRQDVRGGQLPTFGVCESA</sequence>
<organism evidence="2 3">
    <name type="scientific">Dryococelus australis</name>
    <dbReference type="NCBI Taxonomy" id="614101"/>
    <lineage>
        <taxon>Eukaryota</taxon>
        <taxon>Metazoa</taxon>
        <taxon>Ecdysozoa</taxon>
        <taxon>Arthropoda</taxon>
        <taxon>Hexapoda</taxon>
        <taxon>Insecta</taxon>
        <taxon>Pterygota</taxon>
        <taxon>Neoptera</taxon>
        <taxon>Polyneoptera</taxon>
        <taxon>Phasmatodea</taxon>
        <taxon>Verophasmatodea</taxon>
        <taxon>Anareolatae</taxon>
        <taxon>Phasmatidae</taxon>
        <taxon>Eurycanthinae</taxon>
        <taxon>Dryococelus</taxon>
    </lineage>
</organism>
<keyword evidence="3" id="KW-1185">Reference proteome</keyword>
<protein>
    <submittedName>
        <fullName evidence="2">Uncharacterized protein</fullName>
    </submittedName>
</protein>
<feature type="region of interest" description="Disordered" evidence="1">
    <location>
        <begin position="1"/>
        <end position="32"/>
    </location>
</feature>
<gene>
    <name evidence="2" type="ORF">PR048_022432</name>
</gene>
<evidence type="ECO:0000256" key="1">
    <source>
        <dbReference type="SAM" id="MobiDB-lite"/>
    </source>
</evidence>
<evidence type="ECO:0000313" key="3">
    <source>
        <dbReference type="Proteomes" id="UP001159363"/>
    </source>
</evidence>
<accession>A0ABQ9H121</accession>
<comment type="caution">
    <text evidence="2">The sequence shown here is derived from an EMBL/GenBank/DDBJ whole genome shotgun (WGS) entry which is preliminary data.</text>
</comment>
<name>A0ABQ9H121_9NEOP</name>
<reference evidence="2 3" key="1">
    <citation type="submission" date="2023-02" db="EMBL/GenBank/DDBJ databases">
        <title>LHISI_Scaffold_Assembly.</title>
        <authorList>
            <person name="Stuart O.P."/>
            <person name="Cleave R."/>
            <person name="Magrath M.J.L."/>
            <person name="Mikheyev A.S."/>
        </authorList>
    </citation>
    <scope>NUCLEOTIDE SEQUENCE [LARGE SCALE GENOMIC DNA]</scope>
    <source>
        <strain evidence="2">Daus_M_001</strain>
        <tissue evidence="2">Leg muscle</tissue>
    </source>
</reference>
<dbReference type="EMBL" id="JARBHB010000008">
    <property type="protein sequence ID" value="KAJ8877969.1"/>
    <property type="molecule type" value="Genomic_DNA"/>
</dbReference>
<dbReference type="Proteomes" id="UP001159363">
    <property type="component" value="Chromosome 7"/>
</dbReference>